<evidence type="ECO:0000256" key="5">
    <source>
        <dbReference type="PIRSR" id="PIRSR615500-1"/>
    </source>
</evidence>
<organism evidence="9 10">
    <name type="scientific">Colletotrichum zoysiae</name>
    <dbReference type="NCBI Taxonomy" id="1216348"/>
    <lineage>
        <taxon>Eukaryota</taxon>
        <taxon>Fungi</taxon>
        <taxon>Dikarya</taxon>
        <taxon>Ascomycota</taxon>
        <taxon>Pezizomycotina</taxon>
        <taxon>Sordariomycetes</taxon>
        <taxon>Hypocreomycetidae</taxon>
        <taxon>Glomerellales</taxon>
        <taxon>Glomerellaceae</taxon>
        <taxon>Colletotrichum</taxon>
        <taxon>Colletotrichum graminicola species complex</taxon>
    </lineage>
</organism>
<dbReference type="InterPro" id="IPR015500">
    <property type="entry name" value="Peptidase_S8_subtilisin-rel"/>
</dbReference>
<keyword evidence="3 6" id="KW-0378">Hydrolase</keyword>
<reference evidence="9" key="1">
    <citation type="submission" date="2021-06" db="EMBL/GenBank/DDBJ databases">
        <title>Comparative genomics, transcriptomics and evolutionary studies reveal genomic signatures of adaptation to plant cell wall in hemibiotrophic fungi.</title>
        <authorList>
            <consortium name="DOE Joint Genome Institute"/>
            <person name="Baroncelli R."/>
            <person name="Diaz J.F."/>
            <person name="Benocci T."/>
            <person name="Peng M."/>
            <person name="Battaglia E."/>
            <person name="Haridas S."/>
            <person name="Andreopoulos W."/>
            <person name="Labutti K."/>
            <person name="Pangilinan J."/>
            <person name="Floch G.L."/>
            <person name="Makela M.R."/>
            <person name="Henrissat B."/>
            <person name="Grigoriev I.V."/>
            <person name="Crouch J.A."/>
            <person name="De Vries R.P."/>
            <person name="Sukno S.A."/>
            <person name="Thon M.R."/>
        </authorList>
    </citation>
    <scope>NUCLEOTIDE SEQUENCE</scope>
    <source>
        <strain evidence="9">MAFF235873</strain>
    </source>
</reference>
<protein>
    <submittedName>
        <fullName evidence="9">Subtilisin-like protein</fullName>
    </submittedName>
</protein>
<dbReference type="Proteomes" id="UP001232148">
    <property type="component" value="Unassembled WGS sequence"/>
</dbReference>
<keyword evidence="10" id="KW-1185">Reference proteome</keyword>
<gene>
    <name evidence="9" type="ORF">LX32DRAFT_622218</name>
</gene>
<dbReference type="InterPro" id="IPR000209">
    <property type="entry name" value="Peptidase_S8/S53_dom"/>
</dbReference>
<comment type="similarity">
    <text evidence="1 6">Belongs to the peptidase S8 family.</text>
</comment>
<feature type="active site" description="Charge relay system" evidence="5 6">
    <location>
        <position position="382"/>
    </location>
</feature>
<dbReference type="InterPro" id="IPR022398">
    <property type="entry name" value="Peptidase_S8_His-AS"/>
</dbReference>
<evidence type="ECO:0000256" key="4">
    <source>
        <dbReference type="ARBA" id="ARBA00022825"/>
    </source>
</evidence>
<feature type="active site" description="Charge relay system" evidence="5 6">
    <location>
        <position position="612"/>
    </location>
</feature>
<dbReference type="PROSITE" id="PS00137">
    <property type="entry name" value="SUBTILASE_HIS"/>
    <property type="match status" value="1"/>
</dbReference>
<keyword evidence="2 6" id="KW-0645">Protease</keyword>
<dbReference type="GO" id="GO:0004252">
    <property type="term" value="F:serine-type endopeptidase activity"/>
    <property type="evidence" value="ECO:0007669"/>
    <property type="project" value="UniProtKB-UniRule"/>
</dbReference>
<evidence type="ECO:0000256" key="1">
    <source>
        <dbReference type="ARBA" id="ARBA00011073"/>
    </source>
</evidence>
<evidence type="ECO:0000256" key="3">
    <source>
        <dbReference type="ARBA" id="ARBA00022801"/>
    </source>
</evidence>
<feature type="active site" description="Charge relay system" evidence="5 6">
    <location>
        <position position="324"/>
    </location>
</feature>
<dbReference type="PANTHER" id="PTHR43399:SF4">
    <property type="entry name" value="CELL WALL-ASSOCIATED PROTEASE"/>
    <property type="match status" value="1"/>
</dbReference>
<feature type="domain" description="Peptidase S8/S53" evidence="8">
    <location>
        <begin position="315"/>
        <end position="664"/>
    </location>
</feature>
<dbReference type="PRINTS" id="PR00723">
    <property type="entry name" value="SUBTILISIN"/>
</dbReference>
<proteinExistence type="inferred from homology"/>
<evidence type="ECO:0000256" key="7">
    <source>
        <dbReference type="SAM" id="MobiDB-lite"/>
    </source>
</evidence>
<name>A0AAD9HD76_9PEZI</name>
<dbReference type="PROSITE" id="PS00138">
    <property type="entry name" value="SUBTILASE_SER"/>
    <property type="match status" value="1"/>
</dbReference>
<evidence type="ECO:0000256" key="6">
    <source>
        <dbReference type="PROSITE-ProRule" id="PRU01240"/>
    </source>
</evidence>
<dbReference type="Gene3D" id="3.40.50.200">
    <property type="entry name" value="Peptidase S8/S53 domain"/>
    <property type="match status" value="1"/>
</dbReference>
<evidence type="ECO:0000313" key="10">
    <source>
        <dbReference type="Proteomes" id="UP001232148"/>
    </source>
</evidence>
<feature type="region of interest" description="Disordered" evidence="7">
    <location>
        <begin position="149"/>
        <end position="170"/>
    </location>
</feature>
<dbReference type="InterPro" id="IPR034058">
    <property type="entry name" value="TagA/B/C/D_pept_dom"/>
</dbReference>
<dbReference type="InterPro" id="IPR023828">
    <property type="entry name" value="Peptidase_S8_Ser-AS"/>
</dbReference>
<evidence type="ECO:0000259" key="8">
    <source>
        <dbReference type="Pfam" id="PF00082"/>
    </source>
</evidence>
<dbReference type="SUPFAM" id="SSF52743">
    <property type="entry name" value="Subtilisin-like"/>
    <property type="match status" value="1"/>
</dbReference>
<evidence type="ECO:0000256" key="2">
    <source>
        <dbReference type="ARBA" id="ARBA00022670"/>
    </source>
</evidence>
<dbReference type="InterPro" id="IPR036852">
    <property type="entry name" value="Peptidase_S8/S53_dom_sf"/>
</dbReference>
<accession>A0AAD9HD76</accession>
<dbReference type="InterPro" id="IPR051048">
    <property type="entry name" value="Peptidase_S8/S53_subtilisin"/>
</dbReference>
<comment type="caution">
    <text evidence="9">The sequence shown here is derived from an EMBL/GenBank/DDBJ whole genome shotgun (WGS) entry which is preliminary data.</text>
</comment>
<dbReference type="AlphaFoldDB" id="A0AAD9HD76"/>
<evidence type="ECO:0000313" key="9">
    <source>
        <dbReference type="EMBL" id="KAK2026628.1"/>
    </source>
</evidence>
<dbReference type="Pfam" id="PF00082">
    <property type="entry name" value="Peptidase_S8"/>
    <property type="match status" value="1"/>
</dbReference>
<dbReference type="PROSITE" id="PS51892">
    <property type="entry name" value="SUBTILASE"/>
    <property type="match status" value="1"/>
</dbReference>
<dbReference type="EMBL" id="MU842910">
    <property type="protein sequence ID" value="KAK2026628.1"/>
    <property type="molecule type" value="Genomic_DNA"/>
</dbReference>
<sequence>MATSPRPVEVWIHGNSLTLQGDSLMPPETRTTLRASWSDDLRVPEDHAEAAAEMAEAPTEPRAADGQEADEYILVTLSDASRTTHEEIQATGAQVLSYINDEVYLYKRSPTSGIGELKNIRGVRFIDVYPPSVKVHGNLLAQISASRPSYAPRATPDPMSVTPGVEPSVSAPEAVSAPAAAAAAAAPAEAVAEVAEEASAEPLQSANALTEEKDKVAIEIHFHPGISESAIQGTVDRLVSAGVLEAGFVDIFMSTAVAETTADKLDQIAAAPEVYVVQEKPKYGFKNNFATDVLGVTGPVLTEADYSAASLPYDGTGETISITDSGFDRGTFVPNLNDLSGVHPAFTIRPDRYKFFCLDKAHKTGPKSAPFTASCIADFHGHGTHVCGSALGSAQKPSVAAPSNAGYIRGSAPGARLLFSPLSTHPPPNKSLGDFFGGTMRDVYDKSLSQMATGLPKPIFSESWGYDHDNKPVPKPGYGPTEAVFDSVLRSDNTLVCIAAGNDGDATTFVGIVDRDAAGKNILTVGACESITSVWTETYADVTSNAAKQPVQKAIPGDPTIVCDFSCAGTQEGRQKPDVVAPGESILSAASRDCQQTRHPMDSMYCFMTGTSMATPLVAGCAAVLSQALRARDATYKATGHSGVLLKALLINGAVPLLEPADPDPQIQTGKNRRGGFGRVNMLCSLSHLSAGPKRPNTTYFYGQFDLKGFADKIFTVLKPLGTSGRLINDVNLATVKVTLVWADEGHAKLQCLTYVSLTQVTTGKVWFGNRRGWVDKASVDSAVKREGYADKINNVQQIYCTDVPEGDYKINVHYYKDISGKAPTIPWAVAWLVF</sequence>
<dbReference type="PANTHER" id="PTHR43399">
    <property type="entry name" value="SUBTILISIN-RELATED"/>
    <property type="match status" value="1"/>
</dbReference>
<keyword evidence="4 6" id="KW-0720">Serine protease</keyword>
<dbReference type="GO" id="GO:0006508">
    <property type="term" value="P:proteolysis"/>
    <property type="evidence" value="ECO:0007669"/>
    <property type="project" value="UniProtKB-KW"/>
</dbReference>
<dbReference type="CDD" id="cd04842">
    <property type="entry name" value="Peptidases_S8_Kp43_protease"/>
    <property type="match status" value="1"/>
</dbReference>